<dbReference type="PANTHER" id="PTHR42760">
    <property type="entry name" value="SHORT-CHAIN DEHYDROGENASES/REDUCTASES FAMILY MEMBER"/>
    <property type="match status" value="1"/>
</dbReference>
<dbReference type="GO" id="GO:0048038">
    <property type="term" value="F:quinone binding"/>
    <property type="evidence" value="ECO:0007669"/>
    <property type="project" value="TreeGrafter"/>
</dbReference>
<comment type="similarity">
    <text evidence="1">Belongs to the short-chain dehydrogenases/reductases (SDR) family.</text>
</comment>
<dbReference type="Pfam" id="PF13561">
    <property type="entry name" value="adh_short_C2"/>
    <property type="match status" value="1"/>
</dbReference>
<dbReference type="EMBL" id="JANVFS010000020">
    <property type="protein sequence ID" value="KAJ4476481.1"/>
    <property type="molecule type" value="Genomic_DNA"/>
</dbReference>
<dbReference type="GO" id="GO:0006633">
    <property type="term" value="P:fatty acid biosynthetic process"/>
    <property type="evidence" value="ECO:0007669"/>
    <property type="project" value="TreeGrafter"/>
</dbReference>
<evidence type="ECO:0000313" key="3">
    <source>
        <dbReference type="EMBL" id="KAJ4476481.1"/>
    </source>
</evidence>
<dbReference type="InterPro" id="IPR002347">
    <property type="entry name" value="SDR_fam"/>
</dbReference>
<evidence type="ECO:0000313" key="4">
    <source>
        <dbReference type="Proteomes" id="UP001150238"/>
    </source>
</evidence>
<sequence length="263" mass="27643">MISKSLTRGATRVALITGAAQGIGKTIALRLASDGFKIALNDVDSKRNQLGGIIDEIERNYGLETCSIPGDVSKERDVQNMVEAVSQRLGSLDVMVANAGILGSYTPILSTTEKQWDDVLRINTKGVFFCYKYAAKQMVAQGRPGGRIIGASSFAGKQGLTHIGAYAASKFAVRGLTQVAALELGHHGITVNAYAPGAIETPLASAIDLSTTPAGKDFLNKLPPFSTVGKPEDVASLVSFLASQESGYITGQTISVNGGLFFD</sequence>
<dbReference type="PRINTS" id="PR00081">
    <property type="entry name" value="GDHRDH"/>
</dbReference>
<protein>
    <submittedName>
        <fullName evidence="3">Short chain oxidoreductase</fullName>
    </submittedName>
</protein>
<reference evidence="3" key="1">
    <citation type="submission" date="2022-08" db="EMBL/GenBank/DDBJ databases">
        <authorList>
            <consortium name="DOE Joint Genome Institute"/>
            <person name="Min B."/>
            <person name="Riley R."/>
            <person name="Sierra-Patev S."/>
            <person name="Naranjo-Ortiz M."/>
            <person name="Looney B."/>
            <person name="Konkel Z."/>
            <person name="Slot J.C."/>
            <person name="Sakamoto Y."/>
            <person name="Steenwyk J.L."/>
            <person name="Rokas A."/>
            <person name="Carro J."/>
            <person name="Camarero S."/>
            <person name="Ferreira P."/>
            <person name="Molpeceres G."/>
            <person name="Ruiz-Duenas F.J."/>
            <person name="Serrano A."/>
            <person name="Henrissat B."/>
            <person name="Drula E."/>
            <person name="Hughes K.W."/>
            <person name="Mata J.L."/>
            <person name="Ishikawa N.K."/>
            <person name="Vargas-Isla R."/>
            <person name="Ushijima S."/>
            <person name="Smith C.A."/>
            <person name="Ahrendt S."/>
            <person name="Andreopoulos W."/>
            <person name="He G."/>
            <person name="Labutti K."/>
            <person name="Lipzen A."/>
            <person name="Ng V."/>
            <person name="Sandor L."/>
            <person name="Barry K."/>
            <person name="Martinez A.T."/>
            <person name="Xiao Y."/>
            <person name="Gibbons J.G."/>
            <person name="Terashima K."/>
            <person name="Hibbett D.S."/>
            <person name="Grigoriev I.V."/>
        </authorList>
    </citation>
    <scope>NUCLEOTIDE SEQUENCE</scope>
    <source>
        <strain evidence="3">Sp2 HRB7682 ss15</strain>
    </source>
</reference>
<dbReference type="PROSITE" id="PS00061">
    <property type="entry name" value="ADH_SHORT"/>
    <property type="match status" value="1"/>
</dbReference>
<dbReference type="Gene3D" id="3.40.50.720">
    <property type="entry name" value="NAD(P)-binding Rossmann-like Domain"/>
    <property type="match status" value="1"/>
</dbReference>
<reference evidence="3" key="2">
    <citation type="journal article" date="2023" name="Proc. Natl. Acad. Sci. U.S.A.">
        <title>A global phylogenomic analysis of the shiitake genus Lentinula.</title>
        <authorList>
            <person name="Sierra-Patev S."/>
            <person name="Min B."/>
            <person name="Naranjo-Ortiz M."/>
            <person name="Looney B."/>
            <person name="Konkel Z."/>
            <person name="Slot J.C."/>
            <person name="Sakamoto Y."/>
            <person name="Steenwyk J.L."/>
            <person name="Rokas A."/>
            <person name="Carro J."/>
            <person name="Camarero S."/>
            <person name="Ferreira P."/>
            <person name="Molpeceres G."/>
            <person name="Ruiz-Duenas F.J."/>
            <person name="Serrano A."/>
            <person name="Henrissat B."/>
            <person name="Drula E."/>
            <person name="Hughes K.W."/>
            <person name="Mata J.L."/>
            <person name="Ishikawa N.K."/>
            <person name="Vargas-Isla R."/>
            <person name="Ushijima S."/>
            <person name="Smith C.A."/>
            <person name="Donoghue J."/>
            <person name="Ahrendt S."/>
            <person name="Andreopoulos W."/>
            <person name="He G."/>
            <person name="LaButti K."/>
            <person name="Lipzen A."/>
            <person name="Ng V."/>
            <person name="Riley R."/>
            <person name="Sandor L."/>
            <person name="Barry K."/>
            <person name="Martinez A.T."/>
            <person name="Xiao Y."/>
            <person name="Gibbons J.G."/>
            <person name="Terashima K."/>
            <person name="Grigoriev I.V."/>
            <person name="Hibbett D."/>
        </authorList>
    </citation>
    <scope>NUCLEOTIDE SEQUENCE</scope>
    <source>
        <strain evidence="3">Sp2 HRB7682 ss15</strain>
    </source>
</reference>
<dbReference type="SUPFAM" id="SSF51735">
    <property type="entry name" value="NAD(P)-binding Rossmann-fold domains"/>
    <property type="match status" value="1"/>
</dbReference>
<dbReference type="GO" id="GO:0016616">
    <property type="term" value="F:oxidoreductase activity, acting on the CH-OH group of donors, NAD or NADP as acceptor"/>
    <property type="evidence" value="ECO:0007669"/>
    <property type="project" value="TreeGrafter"/>
</dbReference>
<dbReference type="InterPro" id="IPR020904">
    <property type="entry name" value="Sc_DH/Rdtase_CS"/>
</dbReference>
<keyword evidence="2" id="KW-0521">NADP</keyword>
<evidence type="ECO:0000256" key="1">
    <source>
        <dbReference type="ARBA" id="ARBA00006484"/>
    </source>
</evidence>
<dbReference type="FunFam" id="3.40.50.720:FF:000084">
    <property type="entry name" value="Short-chain dehydrogenase reductase"/>
    <property type="match status" value="1"/>
</dbReference>
<dbReference type="AlphaFoldDB" id="A0A9W9AAH3"/>
<accession>A0A9W9AAH3</accession>
<dbReference type="Proteomes" id="UP001150238">
    <property type="component" value="Unassembled WGS sequence"/>
</dbReference>
<gene>
    <name evidence="3" type="ORF">C8J55DRAFT_120323</name>
</gene>
<dbReference type="PRINTS" id="PR00080">
    <property type="entry name" value="SDRFAMILY"/>
</dbReference>
<dbReference type="PANTHER" id="PTHR42760:SF121">
    <property type="entry name" value="3-OXOACYL-(ACYL-CARRIER-PROTEIN) REDUCTASE"/>
    <property type="match status" value="1"/>
</dbReference>
<proteinExistence type="inferred from homology"/>
<name>A0A9W9AAH3_9AGAR</name>
<dbReference type="InterPro" id="IPR036291">
    <property type="entry name" value="NAD(P)-bd_dom_sf"/>
</dbReference>
<evidence type="ECO:0000256" key="2">
    <source>
        <dbReference type="ARBA" id="ARBA00022857"/>
    </source>
</evidence>
<organism evidence="3 4">
    <name type="scientific">Lentinula lateritia</name>
    <dbReference type="NCBI Taxonomy" id="40482"/>
    <lineage>
        <taxon>Eukaryota</taxon>
        <taxon>Fungi</taxon>
        <taxon>Dikarya</taxon>
        <taxon>Basidiomycota</taxon>
        <taxon>Agaricomycotina</taxon>
        <taxon>Agaricomycetes</taxon>
        <taxon>Agaricomycetidae</taxon>
        <taxon>Agaricales</taxon>
        <taxon>Marasmiineae</taxon>
        <taxon>Omphalotaceae</taxon>
        <taxon>Lentinula</taxon>
    </lineage>
</organism>
<comment type="caution">
    <text evidence="3">The sequence shown here is derived from an EMBL/GenBank/DDBJ whole genome shotgun (WGS) entry which is preliminary data.</text>
</comment>